<proteinExistence type="predicted"/>
<evidence type="ECO:0000313" key="3">
    <source>
        <dbReference type="Proteomes" id="UP000015620"/>
    </source>
</evidence>
<evidence type="ECO:0000313" key="2">
    <source>
        <dbReference type="EMBL" id="AGT43389.1"/>
    </source>
</evidence>
<keyword evidence="1" id="KW-1133">Transmembrane helix</keyword>
<dbReference type="HOGENOM" id="CLU_421464_0_0_12"/>
<dbReference type="KEGG" id="tped:TPE_0893"/>
<keyword evidence="1" id="KW-0812">Transmembrane</keyword>
<sequence length="614" mass="70912">MFSIRKDSPQVPLPAFKDYIQRYAKHYLQQKPELVVYLEISQELLLEELKKLQIEHKVEIIADKSDSYTIFIPYFFIDKINKRYKEIETKPEIPFPLISELPKNFPVSLLKKMAVSDAFASLEVNQDGKNFLYSLDYSGDIPNLIFPGTYTAGKILNLALAKIRQFLIKDESRDYMQKRLMLANPGKEFTVRTFITRSASYTAESFKNMADSGDTTLLWGQLCAFIKQEFSKKTEKLTDEIALLQSAGIVEYLNNYYRNQLQKDLQTETALKNLLLAFQKSPYYFTMKQITQFTDTRGIPLLGQYSEKTLQDFMKEKTAVSGEFTLPDILTFKNTSEERFYVLAEKAVPLIISLINEARKPVRDECIKRWHHILSSFYKDDSMKDEAAFSNLIRTITAEAAPNLYGLLNAPFTTALLSDSRLNEIQNLEINRIFPGGKIAPYSEILMLSRTELLSDTKILLPFWYGIPFVYSIVAFFKRPKNKQKKDNNQAKKNEQQIISRTKLTLKDAAENISAEFVPQGMTFDEALKRYLDEWNQNLNTTVRDNLTEDVNALIRDYIRSVQKTLSTVNFTVERVRGLAQTLAGTPSLLKIKNSKALTKYIELYILKVVKKYF</sequence>
<keyword evidence="1" id="KW-0472">Membrane</keyword>
<dbReference type="AlphaFoldDB" id="S6A885"/>
<gene>
    <name evidence="2" type="ORF">TPE_0893</name>
</gene>
<protein>
    <submittedName>
        <fullName evidence="2">Uncharacterized protein</fullName>
    </submittedName>
</protein>
<feature type="transmembrane region" description="Helical" evidence="1">
    <location>
        <begin position="459"/>
        <end position="477"/>
    </location>
</feature>
<name>S6A885_9SPIR</name>
<dbReference type="EMBL" id="CP004120">
    <property type="protein sequence ID" value="AGT43389.1"/>
    <property type="molecule type" value="Genomic_DNA"/>
</dbReference>
<keyword evidence="3" id="KW-1185">Reference proteome</keyword>
<evidence type="ECO:0000256" key="1">
    <source>
        <dbReference type="SAM" id="Phobius"/>
    </source>
</evidence>
<reference evidence="2 3" key="1">
    <citation type="journal article" date="2013" name="PLoS ONE">
        <title>Genome-Wide Relatedness of Treponema pedis, from Gingiva and Necrotic Skin Lesions of Pigs, with the Human Oral Pathogen Treponema denticola.</title>
        <authorList>
            <person name="Svartstrom O."/>
            <person name="Mushtaq M."/>
            <person name="Pringle M."/>
            <person name="Segerman B."/>
        </authorList>
    </citation>
    <scope>NUCLEOTIDE SEQUENCE [LARGE SCALE GENOMIC DNA]</scope>
    <source>
        <strain evidence="2">T A4</strain>
    </source>
</reference>
<dbReference type="PATRIC" id="fig|1291379.3.peg.888"/>
<dbReference type="Proteomes" id="UP000015620">
    <property type="component" value="Chromosome"/>
</dbReference>
<organism evidence="2 3">
    <name type="scientific">Treponema pedis str. T A4</name>
    <dbReference type="NCBI Taxonomy" id="1291379"/>
    <lineage>
        <taxon>Bacteria</taxon>
        <taxon>Pseudomonadati</taxon>
        <taxon>Spirochaetota</taxon>
        <taxon>Spirochaetia</taxon>
        <taxon>Spirochaetales</taxon>
        <taxon>Treponemataceae</taxon>
        <taxon>Treponema</taxon>
    </lineage>
</organism>
<dbReference type="STRING" id="1291379.TPE_0893"/>
<accession>S6A885</accession>